<dbReference type="Proteomes" id="UP000014480">
    <property type="component" value="Unassembled WGS sequence"/>
</dbReference>
<sequence length="103" mass="11293">MIQRNALAQSLSIDTNVAKCVNNPKVTDQSHPSTPVSNPASEPALEIPELGTRHPKLFLSGRGGADSGGFHIGKRDRQRQTSSPSDVDGRWIETNKCRLKRME</sequence>
<keyword evidence="3" id="KW-1185">Reference proteome</keyword>
<accession>A0A484FDP0</accession>
<reference evidence="3" key="1">
    <citation type="journal article" date="2013" name="New Phytol.">
        <title>Comparative genomic and transcriptomic analyses reveal the hemibiotrophic stage shift of Colletotrichum fungi.</title>
        <authorList>
            <person name="Gan P."/>
            <person name="Ikeda K."/>
            <person name="Irieda H."/>
            <person name="Narusaka M."/>
            <person name="O'Connell R.J."/>
            <person name="Narusaka Y."/>
            <person name="Takano Y."/>
            <person name="Kubo Y."/>
            <person name="Shirasu K."/>
        </authorList>
    </citation>
    <scope>NUCLEOTIDE SEQUENCE [LARGE SCALE GENOMIC DNA]</scope>
    <source>
        <strain evidence="3">104-T / ATCC 96160 / CBS 514.97 / LARS 414 / MAFF 240422</strain>
    </source>
</reference>
<feature type="compositionally biased region" description="Gly residues" evidence="1">
    <location>
        <begin position="61"/>
        <end position="71"/>
    </location>
</feature>
<evidence type="ECO:0000256" key="1">
    <source>
        <dbReference type="SAM" id="MobiDB-lite"/>
    </source>
</evidence>
<dbReference type="EMBL" id="AMCV02000039">
    <property type="protein sequence ID" value="TDZ15721.1"/>
    <property type="molecule type" value="Genomic_DNA"/>
</dbReference>
<organism evidence="2 3">
    <name type="scientific">Colletotrichum orbiculare (strain 104-T / ATCC 96160 / CBS 514.97 / LARS 414 / MAFF 240422)</name>
    <name type="common">Cucumber anthracnose fungus</name>
    <name type="synonym">Colletotrichum lagenarium</name>
    <dbReference type="NCBI Taxonomy" id="1213857"/>
    <lineage>
        <taxon>Eukaryota</taxon>
        <taxon>Fungi</taxon>
        <taxon>Dikarya</taxon>
        <taxon>Ascomycota</taxon>
        <taxon>Pezizomycotina</taxon>
        <taxon>Sordariomycetes</taxon>
        <taxon>Hypocreomycetidae</taxon>
        <taxon>Glomerellales</taxon>
        <taxon>Glomerellaceae</taxon>
        <taxon>Colletotrichum</taxon>
        <taxon>Colletotrichum orbiculare species complex</taxon>
    </lineage>
</organism>
<feature type="compositionally biased region" description="Polar residues" evidence="1">
    <location>
        <begin position="24"/>
        <end position="40"/>
    </location>
</feature>
<dbReference type="AlphaFoldDB" id="A0A484FDP0"/>
<evidence type="ECO:0000313" key="2">
    <source>
        <dbReference type="EMBL" id="TDZ15721.1"/>
    </source>
</evidence>
<gene>
    <name evidence="2" type="ORF">Cob_v011423</name>
</gene>
<reference evidence="3" key="2">
    <citation type="journal article" date="2019" name="Mol. Plant Microbe Interact.">
        <title>Genome sequence resources for four phytopathogenic fungi from the Colletotrichum orbiculare species complex.</title>
        <authorList>
            <person name="Gan P."/>
            <person name="Tsushima A."/>
            <person name="Narusaka M."/>
            <person name="Narusaka Y."/>
            <person name="Takano Y."/>
            <person name="Kubo Y."/>
            <person name="Shirasu K."/>
        </authorList>
    </citation>
    <scope>GENOME REANNOTATION</scope>
    <source>
        <strain evidence="3">104-T / ATCC 96160 / CBS 514.97 / LARS 414 / MAFF 240422</strain>
    </source>
</reference>
<protein>
    <submittedName>
        <fullName evidence="2">Uncharacterized protein</fullName>
    </submittedName>
</protein>
<comment type="caution">
    <text evidence="2">The sequence shown here is derived from an EMBL/GenBank/DDBJ whole genome shotgun (WGS) entry which is preliminary data.</text>
</comment>
<name>A0A484FDP0_COLOR</name>
<feature type="region of interest" description="Disordered" evidence="1">
    <location>
        <begin position="23"/>
        <end position="91"/>
    </location>
</feature>
<evidence type="ECO:0000313" key="3">
    <source>
        <dbReference type="Proteomes" id="UP000014480"/>
    </source>
</evidence>
<proteinExistence type="predicted"/>